<dbReference type="Proteomes" id="UP000031671">
    <property type="component" value="Unassembled WGS sequence"/>
</dbReference>
<reference evidence="2 3" key="1">
    <citation type="submission" date="2015-01" db="EMBL/GenBank/DDBJ databases">
        <title>Vibrio sp. C1 JCM 19231 whole genome shotgun sequence.</title>
        <authorList>
            <person name="Sawabe T."/>
            <person name="Meirelles P."/>
            <person name="Feng G."/>
            <person name="Sayaka M."/>
            <person name="Hattori M."/>
            <person name="Ohkuma M."/>
        </authorList>
    </citation>
    <scope>NUCLEOTIDE SEQUENCE [LARGE SCALE GENOMIC DNA]</scope>
    <source>
        <strain evidence="3">JCM 19231</strain>
    </source>
</reference>
<dbReference type="GO" id="GO:0003700">
    <property type="term" value="F:DNA-binding transcription factor activity"/>
    <property type="evidence" value="ECO:0007669"/>
    <property type="project" value="InterPro"/>
</dbReference>
<keyword evidence="3" id="KW-1185">Reference proteome</keyword>
<gene>
    <name evidence="2" type="ORF">JCM19231_748</name>
</gene>
<proteinExistence type="predicted"/>
<reference evidence="2 3" key="2">
    <citation type="submission" date="2015-01" db="EMBL/GenBank/DDBJ databases">
        <authorList>
            <consortium name="NBRP consortium"/>
            <person name="Sawabe T."/>
            <person name="Meirelles P."/>
            <person name="Feng G."/>
            <person name="Sayaka M."/>
            <person name="Hattori M."/>
            <person name="Ohkuma M."/>
        </authorList>
    </citation>
    <scope>NUCLEOTIDE SEQUENCE [LARGE SCALE GENOMIC DNA]</scope>
    <source>
        <strain evidence="3">JCM 19231</strain>
    </source>
</reference>
<dbReference type="AlphaFoldDB" id="A0A0B8NY79"/>
<evidence type="ECO:0000313" key="3">
    <source>
        <dbReference type="Proteomes" id="UP000031671"/>
    </source>
</evidence>
<comment type="caution">
    <text evidence="2">The sequence shown here is derived from an EMBL/GenBank/DDBJ whole genome shotgun (WGS) entry which is preliminary data.</text>
</comment>
<dbReference type="Gene3D" id="1.10.10.10">
    <property type="entry name" value="Winged helix-like DNA-binding domain superfamily/Winged helix DNA-binding domain"/>
    <property type="match status" value="1"/>
</dbReference>
<evidence type="ECO:0000313" key="2">
    <source>
        <dbReference type="EMBL" id="GAM55684.1"/>
    </source>
</evidence>
<name>A0A0B8NY79_9VIBR</name>
<dbReference type="GO" id="GO:0006950">
    <property type="term" value="P:response to stress"/>
    <property type="evidence" value="ECO:0007669"/>
    <property type="project" value="TreeGrafter"/>
</dbReference>
<sequence>MSPSTITLLLMASNRDINYALREIRLKTRSRMIAEVSRHKVDFSPLEHVAMSNIRELGGASQQMLVEAMQKDKTQVSRIIARLHRQDLIIKTPDPFDKRSVNLTLSDNGETLLNSLDKVESEMVENMLQGFDATEVQTLCDLLSRLNNNLK</sequence>
<dbReference type="InterPro" id="IPR039422">
    <property type="entry name" value="MarR/SlyA-like"/>
</dbReference>
<dbReference type="InterPro" id="IPR036388">
    <property type="entry name" value="WH-like_DNA-bd_sf"/>
</dbReference>
<dbReference type="PRINTS" id="PR00598">
    <property type="entry name" value="HTHMARR"/>
</dbReference>
<feature type="domain" description="HTH marR-type" evidence="1">
    <location>
        <begin position="14"/>
        <end position="148"/>
    </location>
</feature>
<dbReference type="SUPFAM" id="SSF46785">
    <property type="entry name" value="Winged helix' DNA-binding domain"/>
    <property type="match status" value="1"/>
</dbReference>
<dbReference type="SMART" id="SM00347">
    <property type="entry name" value="HTH_MARR"/>
    <property type="match status" value="1"/>
</dbReference>
<dbReference type="InterPro" id="IPR036390">
    <property type="entry name" value="WH_DNA-bd_sf"/>
</dbReference>
<dbReference type="InterPro" id="IPR000835">
    <property type="entry name" value="HTH_MarR-typ"/>
</dbReference>
<dbReference type="PANTHER" id="PTHR33164">
    <property type="entry name" value="TRANSCRIPTIONAL REGULATOR, MARR FAMILY"/>
    <property type="match status" value="1"/>
</dbReference>
<dbReference type="PANTHER" id="PTHR33164:SF43">
    <property type="entry name" value="HTH-TYPE TRANSCRIPTIONAL REPRESSOR YETL"/>
    <property type="match status" value="1"/>
</dbReference>
<accession>A0A0B8NY79</accession>
<dbReference type="Pfam" id="PF01047">
    <property type="entry name" value="MarR"/>
    <property type="match status" value="1"/>
</dbReference>
<evidence type="ECO:0000259" key="1">
    <source>
        <dbReference type="PROSITE" id="PS50995"/>
    </source>
</evidence>
<organism evidence="2 3">
    <name type="scientific">Vibrio ishigakensis</name>
    <dbReference type="NCBI Taxonomy" id="1481914"/>
    <lineage>
        <taxon>Bacteria</taxon>
        <taxon>Pseudomonadati</taxon>
        <taxon>Pseudomonadota</taxon>
        <taxon>Gammaproteobacteria</taxon>
        <taxon>Vibrionales</taxon>
        <taxon>Vibrionaceae</taxon>
        <taxon>Vibrio</taxon>
    </lineage>
</organism>
<dbReference type="RefSeq" id="WP_261835076.1">
    <property type="nucleotide sequence ID" value="NZ_AP024881.1"/>
</dbReference>
<dbReference type="PROSITE" id="PS50995">
    <property type="entry name" value="HTH_MARR_2"/>
    <property type="match status" value="1"/>
</dbReference>
<protein>
    <recommendedName>
        <fullName evidence="1">HTH marR-type domain-containing protein</fullName>
    </recommendedName>
</protein>
<dbReference type="EMBL" id="BBRZ01000017">
    <property type="protein sequence ID" value="GAM55684.1"/>
    <property type="molecule type" value="Genomic_DNA"/>
</dbReference>